<reference evidence="1 2" key="1">
    <citation type="submission" date="2014-10" db="EMBL/GenBank/DDBJ databases">
        <title>Draft genome sequence of Actinoplanes utahensis NRRL 12052.</title>
        <authorList>
            <person name="Velasco-Bucheli B."/>
            <person name="del Cerro C."/>
            <person name="Hormigo D."/>
            <person name="Garcia J.L."/>
            <person name="Acebal C."/>
            <person name="Arroyo M."/>
            <person name="de la Mata I."/>
        </authorList>
    </citation>
    <scope>NUCLEOTIDE SEQUENCE [LARGE SCALE GENOMIC DNA]</scope>
    <source>
        <strain evidence="1 2">NRRL 12052</strain>
    </source>
</reference>
<dbReference type="eggNOG" id="COG3170">
    <property type="taxonomic scope" value="Bacteria"/>
</dbReference>
<name>A0A0A6UBV1_ACTUT</name>
<organism evidence="1 2">
    <name type="scientific">Actinoplanes utahensis</name>
    <dbReference type="NCBI Taxonomy" id="1869"/>
    <lineage>
        <taxon>Bacteria</taxon>
        <taxon>Bacillati</taxon>
        <taxon>Actinomycetota</taxon>
        <taxon>Actinomycetes</taxon>
        <taxon>Micromonosporales</taxon>
        <taxon>Micromonosporaceae</taxon>
        <taxon>Actinoplanes</taxon>
    </lineage>
</organism>
<dbReference type="AlphaFoldDB" id="A0A0A6UBV1"/>
<gene>
    <name evidence="1" type="ORF">MB27_33815</name>
</gene>
<keyword evidence="2" id="KW-1185">Reference proteome</keyword>
<dbReference type="OrthoDB" id="4164936at2"/>
<protein>
    <submittedName>
        <fullName evidence="1">Uncharacterized protein</fullName>
    </submittedName>
</protein>
<accession>A0A0A6UBV1</accession>
<comment type="caution">
    <text evidence="1">The sequence shown here is derived from an EMBL/GenBank/DDBJ whole genome shotgun (WGS) entry which is preliminary data.</text>
</comment>
<evidence type="ECO:0000313" key="2">
    <source>
        <dbReference type="Proteomes" id="UP000054537"/>
    </source>
</evidence>
<dbReference type="RefSeq" id="WP_043531630.1">
    <property type="nucleotide sequence ID" value="NZ_BAABKU010000032.1"/>
</dbReference>
<evidence type="ECO:0000313" key="1">
    <source>
        <dbReference type="EMBL" id="KHD73530.1"/>
    </source>
</evidence>
<dbReference type="STRING" id="1869.MB27_33815"/>
<dbReference type="Proteomes" id="UP000054537">
    <property type="component" value="Unassembled WGS sequence"/>
</dbReference>
<sequence length="159" mass="16837">MSYDLTFLVKSDGQSWEDALEALEERAEDEAGGGAPDGAAWERIVADARGLLGEVALHAEDGFFELDHEATGIQVSLYDGEAAVTVPYWYAGERAEPVVRLIYQLGLSVERHTGLAGYDGQVGMSVADAAGRPELAVSIFDQTARSFAGRGISSPSGDA</sequence>
<dbReference type="EMBL" id="JRTT01000130">
    <property type="protein sequence ID" value="KHD73530.1"/>
    <property type="molecule type" value="Genomic_DNA"/>
</dbReference>
<proteinExistence type="predicted"/>